<feature type="coiled-coil region" evidence="1">
    <location>
        <begin position="870"/>
        <end position="897"/>
    </location>
</feature>
<dbReference type="SUPFAM" id="SSF52540">
    <property type="entry name" value="P-loop containing nucleoside triphosphate hydrolases"/>
    <property type="match status" value="1"/>
</dbReference>
<comment type="caution">
    <text evidence="3">The sequence shown here is derived from an EMBL/GenBank/DDBJ whole genome shotgun (WGS) entry which is preliminary data.</text>
</comment>
<evidence type="ECO:0000313" key="3">
    <source>
        <dbReference type="EMBL" id="MDY7230286.1"/>
    </source>
</evidence>
<dbReference type="Proteomes" id="UP001291309">
    <property type="component" value="Unassembled WGS sequence"/>
</dbReference>
<dbReference type="InterPro" id="IPR011990">
    <property type="entry name" value="TPR-like_helical_dom_sf"/>
</dbReference>
<dbReference type="SUPFAM" id="SSF48452">
    <property type="entry name" value="TPR-like"/>
    <property type="match status" value="1"/>
</dbReference>
<protein>
    <submittedName>
        <fullName evidence="3">NB-ARC domain-containing protein</fullName>
    </submittedName>
</protein>
<accession>A0ABU5H9X8</accession>
<dbReference type="InterPro" id="IPR027417">
    <property type="entry name" value="P-loop_NTPase"/>
</dbReference>
<dbReference type="RefSeq" id="WP_321549006.1">
    <property type="nucleotide sequence ID" value="NZ_JAXIVS010000010.1"/>
</dbReference>
<dbReference type="InterPro" id="IPR049945">
    <property type="entry name" value="AAA_22"/>
</dbReference>
<organism evidence="3 4">
    <name type="scientific">Hyalangium rubrum</name>
    <dbReference type="NCBI Taxonomy" id="3103134"/>
    <lineage>
        <taxon>Bacteria</taxon>
        <taxon>Pseudomonadati</taxon>
        <taxon>Myxococcota</taxon>
        <taxon>Myxococcia</taxon>
        <taxon>Myxococcales</taxon>
        <taxon>Cystobacterineae</taxon>
        <taxon>Archangiaceae</taxon>
        <taxon>Hyalangium</taxon>
    </lineage>
</organism>
<gene>
    <name evidence="3" type="ORF">SYV04_28070</name>
</gene>
<dbReference type="Gene3D" id="3.40.50.300">
    <property type="entry name" value="P-loop containing nucleotide triphosphate hydrolases"/>
    <property type="match status" value="1"/>
</dbReference>
<name>A0ABU5H9X8_9BACT</name>
<evidence type="ECO:0000259" key="2">
    <source>
        <dbReference type="Pfam" id="PF13401"/>
    </source>
</evidence>
<keyword evidence="1" id="KW-0175">Coiled coil</keyword>
<dbReference type="Gene3D" id="1.25.40.10">
    <property type="entry name" value="Tetratricopeptide repeat domain"/>
    <property type="match status" value="1"/>
</dbReference>
<feature type="domain" description="ORC1/DEAH AAA+ ATPase" evidence="2">
    <location>
        <begin position="422"/>
        <end position="516"/>
    </location>
</feature>
<keyword evidence="4" id="KW-1185">Reference proteome</keyword>
<evidence type="ECO:0000313" key="4">
    <source>
        <dbReference type="Proteomes" id="UP001291309"/>
    </source>
</evidence>
<evidence type="ECO:0000256" key="1">
    <source>
        <dbReference type="SAM" id="Coils"/>
    </source>
</evidence>
<proteinExistence type="predicted"/>
<reference evidence="3 4" key="1">
    <citation type="submission" date="2023-12" db="EMBL/GenBank/DDBJ databases">
        <title>the genome sequence of Hyalangium sp. s54d21.</title>
        <authorList>
            <person name="Zhang X."/>
        </authorList>
    </citation>
    <scope>NUCLEOTIDE SEQUENCE [LARGE SCALE GENOMIC DNA]</scope>
    <source>
        <strain evidence="4">s54d21</strain>
    </source>
</reference>
<sequence length="1036" mass="114916">MRLPKKKPTPLKPIKLPGWVLPTLRPRVLLAQLRTRYRTDVAPLLQPEHDAEYEARLFATLKTSTLHKAHITVFPEYAWPASSVPQLRKWLEVSLEEGCACVLPFEHTLLSNLPELLDGMGVDATEAKTFIEELDAACGGIAREQGYCNFLLFAVRAKGKIHLVPQAKLAPAAFEELGPKRFIRGSYVRRIQGKNLSVATAICFDFIARDEATDVRPREALLGEARPDLLIVPECNPSPLNAVYARGLVALYADPAWARQPPVVLFTNVAAGTSLPGLKSSSFGSSRAFGMLGRVSSRADSFFHEFGGVVALRPAPSKGFDELPHPTQKLLTIRPEESAVCLTLPTLGSGPTKDPEAGRIHTDVEPLRYVAKEQRWQPIHHTARPPLVQGVQGIPTGLLEHARPGVHTQEEEDFARLLRQASGPLWVHGPPGSGKSMLTASQLHLLVVNPGLARVVWLDLSRSEGGSVDKLRAGLLQALGKPRAIDRSSKEQWGVIQQELSRRPTVLVLDSFEWWSGEGEAPLPAELRQMASYWPGRLVLTTRGAVPEGDAFIKVARLDASQAHAFLSQEVSRPVDRLLSDAVHRTLGGLPLALSWVAGMLRAGRPPEEISAGLEVAEQRRAQSVDADGLEELLKESTAQLPPQATALLGVLALLPAPVEHEDLADILGLSSQQVDEALGELEARNLVLRESRSEGKGGKVYGRHPVVRQFGREATALREHHQKLLEDWTLKLLRSHGGDRRWREFPQVWRRWEHLRAVLYWLSDSPLPAQQRRFLQGWRNADYPLWSGGRWRDRAALGRKALAVAKLLGAEAAHDEAHAAYDSVAETEWHLGITPLEGVWPLFEHAEALMTASGDRAGLVMVDYYRGRLLRHEKRLVEARARATKAETAARALQDERLLGLVLNLMAKVEMSEGNLLIARERFGEARECFKRQKDDEMVAIVDRNEGQLAFKQDLLGQALELLERSMSGFQALRLEVEEAEAANHHAQVLAKLGEFDEAEAEFRWARGIIEELGAAVREEEFKQTEKLIEASRKG</sequence>
<dbReference type="Pfam" id="PF13401">
    <property type="entry name" value="AAA_22"/>
    <property type="match status" value="1"/>
</dbReference>
<dbReference type="EMBL" id="JAXIVS010000010">
    <property type="protein sequence ID" value="MDY7230286.1"/>
    <property type="molecule type" value="Genomic_DNA"/>
</dbReference>
<dbReference type="SUPFAM" id="SSF46785">
    <property type="entry name" value="Winged helix' DNA-binding domain"/>
    <property type="match status" value="1"/>
</dbReference>
<dbReference type="InterPro" id="IPR036390">
    <property type="entry name" value="WH_DNA-bd_sf"/>
</dbReference>